<feature type="chain" id="PRO_5028058878" description="SGNH hydrolase-type esterase domain-containing protein" evidence="2">
    <location>
        <begin position="21"/>
        <end position="94"/>
    </location>
</feature>
<evidence type="ECO:0008006" key="5">
    <source>
        <dbReference type="Google" id="ProtNLM"/>
    </source>
</evidence>
<reference evidence="4" key="3">
    <citation type="submission" date="2025-08" db="UniProtKB">
        <authorList>
            <consortium name="RefSeq"/>
        </authorList>
    </citation>
    <scope>IDENTIFICATION</scope>
    <source>
        <strain evidence="4">NI907</strain>
    </source>
</reference>
<evidence type="ECO:0000256" key="2">
    <source>
        <dbReference type="SAM" id="SignalP"/>
    </source>
</evidence>
<reference evidence="4" key="2">
    <citation type="submission" date="2019-10" db="EMBL/GenBank/DDBJ databases">
        <authorList>
            <consortium name="NCBI Genome Project"/>
        </authorList>
    </citation>
    <scope>NUCLEOTIDE SEQUENCE</scope>
    <source>
        <strain evidence="4">NI907</strain>
    </source>
</reference>
<keyword evidence="2" id="KW-0732">Signal</keyword>
<dbReference type="InterPro" id="IPR036514">
    <property type="entry name" value="SGNH_hydro_sf"/>
</dbReference>
<dbReference type="Gene3D" id="3.40.50.1110">
    <property type="entry name" value="SGNH hydrolase"/>
    <property type="match status" value="1"/>
</dbReference>
<dbReference type="KEGG" id="pgri:PgNI_10877"/>
<gene>
    <name evidence="4" type="ORF">PgNI_10877</name>
</gene>
<dbReference type="RefSeq" id="XP_030980069.1">
    <property type="nucleotide sequence ID" value="XM_031130851.1"/>
</dbReference>
<dbReference type="Proteomes" id="UP000515153">
    <property type="component" value="Chromosome VII"/>
</dbReference>
<keyword evidence="3" id="KW-1185">Reference proteome</keyword>
<accession>A0A6P8AZ17</accession>
<evidence type="ECO:0000256" key="1">
    <source>
        <dbReference type="SAM" id="MobiDB-lite"/>
    </source>
</evidence>
<protein>
    <recommendedName>
        <fullName evidence="5">SGNH hydrolase-type esterase domain-containing protein</fullName>
    </recommendedName>
</protein>
<dbReference type="SUPFAM" id="SSF52266">
    <property type="entry name" value="SGNH hydrolase"/>
    <property type="match status" value="1"/>
</dbReference>
<evidence type="ECO:0000313" key="3">
    <source>
        <dbReference type="Proteomes" id="UP000515153"/>
    </source>
</evidence>
<feature type="region of interest" description="Disordered" evidence="1">
    <location>
        <begin position="72"/>
        <end position="94"/>
    </location>
</feature>
<reference evidence="3 4" key="1">
    <citation type="journal article" date="2019" name="Mol. Biol. Evol.">
        <title>Blast fungal genomes show frequent chromosomal changes, gene gains and losses, and effector gene turnover.</title>
        <authorList>
            <person name="Gomez Luciano L.B."/>
            <person name="Jason Tsai I."/>
            <person name="Chuma I."/>
            <person name="Tosa Y."/>
            <person name="Chen Y.H."/>
            <person name="Li J.Y."/>
            <person name="Li M.Y."/>
            <person name="Jade Lu M.Y."/>
            <person name="Nakayashiki H."/>
            <person name="Li W.H."/>
        </authorList>
    </citation>
    <scope>NUCLEOTIDE SEQUENCE [LARGE SCALE GENOMIC DNA]</scope>
    <source>
        <strain evidence="3 4">NI907</strain>
    </source>
</reference>
<dbReference type="AlphaFoldDB" id="A0A6P8AZ17"/>
<organism evidence="3 4">
    <name type="scientific">Pyricularia grisea</name>
    <name type="common">Crabgrass-specific blast fungus</name>
    <name type="synonym">Magnaporthe grisea</name>
    <dbReference type="NCBI Taxonomy" id="148305"/>
    <lineage>
        <taxon>Eukaryota</taxon>
        <taxon>Fungi</taxon>
        <taxon>Dikarya</taxon>
        <taxon>Ascomycota</taxon>
        <taxon>Pezizomycotina</taxon>
        <taxon>Sordariomycetes</taxon>
        <taxon>Sordariomycetidae</taxon>
        <taxon>Magnaporthales</taxon>
        <taxon>Pyriculariaceae</taxon>
        <taxon>Pyricularia</taxon>
    </lineage>
</organism>
<proteinExistence type="predicted"/>
<evidence type="ECO:0000313" key="4">
    <source>
        <dbReference type="RefSeq" id="XP_030980069.1"/>
    </source>
</evidence>
<name>A0A6P8AZ17_PYRGI</name>
<sequence length="94" mass="9744">MNLYLQTLLFGLITVSPALTASDPTVPPPAPAFANGALLRIMPLGDSITQGSGSTNSNGYHKRLVSELEKTTKASMIGTNHDGDFAAPDGGTRS</sequence>
<dbReference type="GeneID" id="41965756"/>
<feature type="signal peptide" evidence="2">
    <location>
        <begin position="1"/>
        <end position="20"/>
    </location>
</feature>